<dbReference type="BioCyc" id="AURANTIMONAS:SI859A1_01277-MONOMER"/>
<reference evidence="1 2" key="1">
    <citation type="journal article" date="2008" name="Appl. Environ. Microbiol.">
        <title>Genomic insights into Mn(II) oxidation by the marine alphaproteobacterium Aurantimonas sp. strain SI85-9A1.</title>
        <authorList>
            <person name="Dick G.J."/>
            <person name="Podell S."/>
            <person name="Johnson H.A."/>
            <person name="Rivera-Espinoza Y."/>
            <person name="Bernier-Latmani R."/>
            <person name="McCarthy J.K."/>
            <person name="Torpey J.W."/>
            <person name="Clement B.G."/>
            <person name="Gaasterland T."/>
            <person name="Tebo B.M."/>
        </authorList>
    </citation>
    <scope>NUCLEOTIDE SEQUENCE [LARGE SCALE GENOMIC DNA]</scope>
    <source>
        <strain evidence="1 2">SI85-9A1</strain>
    </source>
</reference>
<evidence type="ECO:0000313" key="2">
    <source>
        <dbReference type="Proteomes" id="UP000000321"/>
    </source>
</evidence>
<keyword evidence="2" id="KW-1185">Reference proteome</keyword>
<dbReference type="AlphaFoldDB" id="Q1YJ43"/>
<sequence length="160" mass="17371">MRCAGNYFACRAPALLPRARAGRREPANDQLDLAGDYVVGLDGRIAVLVEVCAVAALHRGVFDNRYRRIRIIDHDVRQWPSAISLSMSNDPIGSGTSVRPGGPAEGTKVWALTASFVGWDAAIVLAIAEHPTRTRTKGPCSAWRLFEKTTKIARLGRFGG</sequence>
<protein>
    <submittedName>
        <fullName evidence="1">Uncharacterized protein</fullName>
    </submittedName>
</protein>
<name>Q1YJ43_AURMS</name>
<proteinExistence type="predicted"/>
<comment type="caution">
    <text evidence="1">The sequence shown here is derived from an EMBL/GenBank/DDBJ whole genome shotgun (WGS) entry which is preliminary data.</text>
</comment>
<accession>Q1YJ43</accession>
<dbReference type="EMBL" id="AAPJ01000003">
    <property type="protein sequence ID" value="EAS49924.1"/>
    <property type="molecule type" value="Genomic_DNA"/>
</dbReference>
<dbReference type="Proteomes" id="UP000000321">
    <property type="component" value="Unassembled WGS sequence"/>
</dbReference>
<organism evidence="1 2">
    <name type="scientific">Aurantimonas manganoxydans (strain ATCC BAA-1229 / DSM 21871 / SI85-9A1)</name>
    <dbReference type="NCBI Taxonomy" id="287752"/>
    <lineage>
        <taxon>Bacteria</taxon>
        <taxon>Pseudomonadati</taxon>
        <taxon>Pseudomonadota</taxon>
        <taxon>Alphaproteobacteria</taxon>
        <taxon>Hyphomicrobiales</taxon>
        <taxon>Aurantimonadaceae</taxon>
        <taxon>Aurantimonas</taxon>
    </lineage>
</organism>
<dbReference type="HOGENOM" id="CLU_1650218_0_0_5"/>
<gene>
    <name evidence="1" type="ORF">SI859A1_01277</name>
</gene>
<evidence type="ECO:0000313" key="1">
    <source>
        <dbReference type="EMBL" id="EAS49924.1"/>
    </source>
</evidence>